<feature type="coiled-coil region" evidence="1">
    <location>
        <begin position="575"/>
        <end position="602"/>
    </location>
</feature>
<evidence type="ECO:0000259" key="2">
    <source>
        <dbReference type="Pfam" id="PF04326"/>
    </source>
</evidence>
<dbReference type="Pfam" id="PF04326">
    <property type="entry name" value="SLFN_AlbA_2"/>
    <property type="match status" value="1"/>
</dbReference>
<comment type="caution">
    <text evidence="3">The sequence shown here is derived from an EMBL/GenBank/DDBJ whole genome shotgun (WGS) entry which is preliminary data.</text>
</comment>
<dbReference type="Proteomes" id="UP001597425">
    <property type="component" value="Unassembled WGS sequence"/>
</dbReference>
<name>A0ABW5EFM6_9GAMM</name>
<dbReference type="Pfam" id="PF13749">
    <property type="entry name" value="HATPase_c_4"/>
    <property type="match status" value="1"/>
</dbReference>
<dbReference type="EMBL" id="JBHUJD010000027">
    <property type="protein sequence ID" value="MFD2312037.1"/>
    <property type="molecule type" value="Genomic_DNA"/>
</dbReference>
<feature type="domain" description="Schlafen AlbA-2" evidence="2">
    <location>
        <begin position="26"/>
        <end position="154"/>
    </location>
</feature>
<keyword evidence="4" id="KW-1185">Reference proteome</keyword>
<dbReference type="Gene3D" id="3.30.950.30">
    <property type="entry name" value="Schlafen, AAA domain"/>
    <property type="match status" value="1"/>
</dbReference>
<dbReference type="InterPro" id="IPR038475">
    <property type="entry name" value="RecG_C_sf"/>
</dbReference>
<protein>
    <submittedName>
        <fullName evidence="3">RNA-binding domain-containing protein</fullName>
    </submittedName>
</protein>
<dbReference type="PANTHER" id="PTHR30595:SF6">
    <property type="entry name" value="SCHLAFEN ALBA-2 DOMAIN-CONTAINING PROTEIN"/>
    <property type="match status" value="1"/>
</dbReference>
<dbReference type="RefSeq" id="WP_265722585.1">
    <property type="nucleotide sequence ID" value="NZ_JAPIVK010000025.1"/>
</dbReference>
<evidence type="ECO:0000256" key="1">
    <source>
        <dbReference type="SAM" id="Coils"/>
    </source>
</evidence>
<gene>
    <name evidence="3" type="ORF">ACFSKX_16540</name>
</gene>
<dbReference type="Gene3D" id="3.30.565.60">
    <property type="match status" value="1"/>
</dbReference>
<keyword evidence="1" id="KW-0175">Coiled coil</keyword>
<reference evidence="4" key="1">
    <citation type="journal article" date="2019" name="Int. J. Syst. Evol. Microbiol.">
        <title>The Global Catalogue of Microorganisms (GCM) 10K type strain sequencing project: providing services to taxonomists for standard genome sequencing and annotation.</title>
        <authorList>
            <consortium name="The Broad Institute Genomics Platform"/>
            <consortium name="The Broad Institute Genome Sequencing Center for Infectious Disease"/>
            <person name="Wu L."/>
            <person name="Ma J."/>
        </authorList>
    </citation>
    <scope>NUCLEOTIDE SEQUENCE [LARGE SCALE GENOMIC DNA]</scope>
    <source>
        <strain evidence="4">KCTC 12848</strain>
    </source>
</reference>
<evidence type="ECO:0000313" key="3">
    <source>
        <dbReference type="EMBL" id="MFD2312037.1"/>
    </source>
</evidence>
<accession>A0ABW5EFM6</accession>
<dbReference type="InterPro" id="IPR007421">
    <property type="entry name" value="Schlafen_AlbA_2_dom"/>
</dbReference>
<organism evidence="3 4">
    <name type="scientific">Microbulbifer halophilus</name>
    <dbReference type="NCBI Taxonomy" id="453963"/>
    <lineage>
        <taxon>Bacteria</taxon>
        <taxon>Pseudomonadati</taxon>
        <taxon>Pseudomonadota</taxon>
        <taxon>Gammaproteobacteria</taxon>
        <taxon>Cellvibrionales</taxon>
        <taxon>Microbulbiferaceae</taxon>
        <taxon>Microbulbifer</taxon>
    </lineage>
</organism>
<dbReference type="PANTHER" id="PTHR30595">
    <property type="entry name" value="GLPR-RELATED TRANSCRIPTIONAL REPRESSOR"/>
    <property type="match status" value="1"/>
</dbReference>
<sequence length="629" mass="71109">MSDNDKDIGSSMMEIDSLEDIAALKESVDVECKLAAGRDGNGKLPKDFWETYSAFANTYGGDVFLGIRELAAGRFELAGIDDPDKVIDELWTGLNNPQKVSNCVLRDRWVRVLTIDGHSVIHIHIPQATRKQRPVYIKGNPLVGTYIRRNSTDQRQGEESVRRMLAEQVEDSRDGEILRGYGLDDLDIDSFNQYRQMYINRQPDHPWNQLDAQEFLYRIGGWRRDRETGHSGLTRAGLLMFGQLTPIKEAFPNYMLDYQERPEPRAELRWVDRLTLDGSWSGNLFDFYRRVIRKLTTDLKIPFLLEGDQRQDDTSVHKALREALVNTLVHADFSGRASILVVKRPDMFGFRNPGLMRVPVDIAVAGGNSDCRNRLLQDMFRYIGLGENAGSGLPKIFQGWAGQHWRRPVLREHGSPSEQTLLELHMLSLVPEKVLGDLEAMLGDQVFAGLTDNERLVLATARIEITVDHSRMMSILDLHPRDLTLLFSGLVDKGLLERAGSGRGTVYFLPDARARDLLAESDNGEGDIAKGPELGSGPLAAGFGHWELLRDIARPVAARGKAPREEVESVIKALCEQQSLRLEELEQLLNRSAESLRKHYLQPLVKSKQLQLKYPTKPNHPQQAYQRGE</sequence>
<evidence type="ECO:0000313" key="4">
    <source>
        <dbReference type="Proteomes" id="UP001597425"/>
    </source>
</evidence>
<dbReference type="InterPro" id="IPR038461">
    <property type="entry name" value="Schlafen_AlbA_2_dom_sf"/>
</dbReference>
<proteinExistence type="predicted"/>